<accession>A0ABV0BMM4</accession>
<reference evidence="11 12" key="1">
    <citation type="submission" date="2024-04" db="EMBL/GenBank/DDBJ databases">
        <title>A novel species isolated from cricket.</title>
        <authorList>
            <person name="Wang H.-C."/>
        </authorList>
    </citation>
    <scope>NUCLEOTIDE SEQUENCE [LARGE SCALE GENOMIC DNA]</scope>
    <source>
        <strain evidence="11 12">WL0021</strain>
    </source>
</reference>
<evidence type="ECO:0000256" key="6">
    <source>
        <dbReference type="ARBA" id="ARBA00022692"/>
    </source>
</evidence>
<sequence>MTSGIFPTWFSDELDFYLMIFSKLLTGVPTTLQLAIYSVFMGFFFALCLALMSRSKIGPVSALARGYIFTFRGTPMLIQLFLIYYGMGQFRPFLQEINLWWFFRDVYYCAILGLTMNTAAYGAEIIRGGLQSVPHGQIEAARAAGMSGFTLYRRIIFPIALRQALPGYTNEIILMIKDTSLASLITLVEITQLADGLRSQTFRPVAVYTCAGVIYLLINFVVTWLVGRAEYRLNRHLRPIKVATV</sequence>
<dbReference type="NCBIfam" id="TIGR01726">
    <property type="entry name" value="HEQRo_perm_3TM"/>
    <property type="match status" value="1"/>
</dbReference>
<keyword evidence="12" id="KW-1185">Reference proteome</keyword>
<dbReference type="EMBL" id="JBBYXI010000003">
    <property type="protein sequence ID" value="MEN3931072.1"/>
    <property type="molecule type" value="Genomic_DNA"/>
</dbReference>
<keyword evidence="5" id="KW-0997">Cell inner membrane</keyword>
<dbReference type="InterPro" id="IPR043429">
    <property type="entry name" value="ArtM/GltK/GlnP/TcyL/YhdX-like"/>
</dbReference>
<dbReference type="InterPro" id="IPR010065">
    <property type="entry name" value="AA_ABC_transptr_permease_3TM"/>
</dbReference>
<feature type="domain" description="ABC transmembrane type-1" evidence="10">
    <location>
        <begin position="28"/>
        <end position="226"/>
    </location>
</feature>
<proteinExistence type="inferred from homology"/>
<protein>
    <submittedName>
        <fullName evidence="11">ABC transporter permease</fullName>
    </submittedName>
</protein>
<evidence type="ECO:0000313" key="12">
    <source>
        <dbReference type="Proteomes" id="UP001418637"/>
    </source>
</evidence>
<evidence type="ECO:0000256" key="2">
    <source>
        <dbReference type="ARBA" id="ARBA00010072"/>
    </source>
</evidence>
<gene>
    <name evidence="11" type="ORF">WJT86_08385</name>
</gene>
<dbReference type="PROSITE" id="PS50928">
    <property type="entry name" value="ABC_TM1"/>
    <property type="match status" value="1"/>
</dbReference>
<dbReference type="RefSeq" id="WP_346337113.1">
    <property type="nucleotide sequence ID" value="NZ_JBBYXI010000003.1"/>
</dbReference>
<keyword evidence="4" id="KW-1003">Cell membrane</keyword>
<comment type="caution">
    <text evidence="11">The sequence shown here is derived from an EMBL/GenBank/DDBJ whole genome shotgun (WGS) entry which is preliminary data.</text>
</comment>
<evidence type="ECO:0000256" key="1">
    <source>
        <dbReference type="ARBA" id="ARBA00004429"/>
    </source>
</evidence>
<keyword evidence="8 9" id="KW-0472">Membrane</keyword>
<evidence type="ECO:0000313" key="11">
    <source>
        <dbReference type="EMBL" id="MEN3931072.1"/>
    </source>
</evidence>
<dbReference type="Proteomes" id="UP001418637">
    <property type="component" value="Unassembled WGS sequence"/>
</dbReference>
<evidence type="ECO:0000256" key="7">
    <source>
        <dbReference type="ARBA" id="ARBA00022989"/>
    </source>
</evidence>
<evidence type="ECO:0000256" key="9">
    <source>
        <dbReference type="RuleBase" id="RU363032"/>
    </source>
</evidence>
<evidence type="ECO:0000256" key="5">
    <source>
        <dbReference type="ARBA" id="ARBA00022519"/>
    </source>
</evidence>
<feature type="transmembrane region" description="Helical" evidence="9">
    <location>
        <begin position="64"/>
        <end position="85"/>
    </location>
</feature>
<dbReference type="InterPro" id="IPR035906">
    <property type="entry name" value="MetI-like_sf"/>
</dbReference>
<evidence type="ECO:0000256" key="8">
    <source>
        <dbReference type="ARBA" id="ARBA00023136"/>
    </source>
</evidence>
<feature type="transmembrane region" description="Helical" evidence="9">
    <location>
        <begin position="205"/>
        <end position="227"/>
    </location>
</feature>
<organism evidence="11 12">
    <name type="scientific">Hohaiivirga grylli</name>
    <dbReference type="NCBI Taxonomy" id="3133970"/>
    <lineage>
        <taxon>Bacteria</taxon>
        <taxon>Pseudomonadati</taxon>
        <taxon>Pseudomonadota</taxon>
        <taxon>Alphaproteobacteria</taxon>
        <taxon>Hyphomicrobiales</taxon>
        <taxon>Methylobacteriaceae</taxon>
        <taxon>Hohaiivirga</taxon>
    </lineage>
</organism>
<feature type="transmembrane region" description="Helical" evidence="9">
    <location>
        <begin position="34"/>
        <end position="52"/>
    </location>
</feature>
<dbReference type="PANTHER" id="PTHR30614">
    <property type="entry name" value="MEMBRANE COMPONENT OF AMINO ACID ABC TRANSPORTER"/>
    <property type="match status" value="1"/>
</dbReference>
<evidence type="ECO:0000259" key="10">
    <source>
        <dbReference type="PROSITE" id="PS50928"/>
    </source>
</evidence>
<feature type="transmembrane region" description="Helical" evidence="9">
    <location>
        <begin position="105"/>
        <end position="123"/>
    </location>
</feature>
<evidence type="ECO:0000256" key="4">
    <source>
        <dbReference type="ARBA" id="ARBA00022475"/>
    </source>
</evidence>
<keyword evidence="3 9" id="KW-0813">Transport</keyword>
<keyword evidence="7 9" id="KW-1133">Transmembrane helix</keyword>
<dbReference type="SUPFAM" id="SSF161098">
    <property type="entry name" value="MetI-like"/>
    <property type="match status" value="1"/>
</dbReference>
<evidence type="ECO:0000256" key="3">
    <source>
        <dbReference type="ARBA" id="ARBA00022448"/>
    </source>
</evidence>
<dbReference type="Pfam" id="PF00528">
    <property type="entry name" value="BPD_transp_1"/>
    <property type="match status" value="1"/>
</dbReference>
<name>A0ABV0BMM4_9HYPH</name>
<dbReference type="Gene3D" id="1.10.3720.10">
    <property type="entry name" value="MetI-like"/>
    <property type="match status" value="1"/>
</dbReference>
<dbReference type="InterPro" id="IPR000515">
    <property type="entry name" value="MetI-like"/>
</dbReference>
<keyword evidence="6 9" id="KW-0812">Transmembrane</keyword>
<dbReference type="PANTHER" id="PTHR30614:SF10">
    <property type="entry name" value="ARGININE ABC TRANSPORTER PERMEASE PROTEIN ARTM"/>
    <property type="match status" value="1"/>
</dbReference>
<comment type="similarity">
    <text evidence="2">Belongs to the binding-protein-dependent transport system permease family. HisMQ subfamily.</text>
</comment>
<comment type="subcellular location">
    <subcellularLocation>
        <location evidence="1">Cell inner membrane</location>
        <topology evidence="1">Multi-pass membrane protein</topology>
    </subcellularLocation>
    <subcellularLocation>
        <location evidence="9">Cell membrane</location>
        <topology evidence="9">Multi-pass membrane protein</topology>
    </subcellularLocation>
</comment>
<dbReference type="CDD" id="cd06261">
    <property type="entry name" value="TM_PBP2"/>
    <property type="match status" value="1"/>
</dbReference>